<dbReference type="InterPro" id="IPR011766">
    <property type="entry name" value="TPP_enzyme_TPP-bd"/>
</dbReference>
<feature type="domain" description="Thiamine pyrophosphate enzyme TPP-binding" evidence="8">
    <location>
        <begin position="476"/>
        <end position="607"/>
    </location>
</feature>
<dbReference type="UniPathway" id="UPA01057">
    <property type="reaction ID" value="UER00164"/>
</dbReference>
<keyword evidence="4 6" id="KW-0786">Thiamine pyrophosphate</keyword>
<evidence type="ECO:0000256" key="1">
    <source>
        <dbReference type="ARBA" id="ARBA00022679"/>
    </source>
</evidence>
<comment type="pathway">
    <text evidence="6">Quinol/quinone metabolism; menaquinone biosynthesis.</text>
</comment>
<dbReference type="PANTHER" id="PTHR42916">
    <property type="entry name" value="2-SUCCINYL-5-ENOLPYRUVYL-6-HYDROXY-3-CYCLOHEXENE-1-CARBOXYLATE SYNTHASE"/>
    <property type="match status" value="1"/>
</dbReference>
<comment type="catalytic activity">
    <reaction evidence="6">
        <text>isochorismate + 2-oxoglutarate + H(+) = 5-enolpyruvoyl-6-hydroxy-2-succinyl-cyclohex-3-ene-1-carboxylate + CO2</text>
        <dbReference type="Rhea" id="RHEA:25593"/>
        <dbReference type="ChEBI" id="CHEBI:15378"/>
        <dbReference type="ChEBI" id="CHEBI:16526"/>
        <dbReference type="ChEBI" id="CHEBI:16810"/>
        <dbReference type="ChEBI" id="CHEBI:29780"/>
        <dbReference type="ChEBI" id="CHEBI:58818"/>
        <dbReference type="EC" id="2.2.1.9"/>
    </reaction>
</comment>
<dbReference type="InterPro" id="IPR012001">
    <property type="entry name" value="Thiamin_PyroP_enz_TPP-bd_dom"/>
</dbReference>
<feature type="domain" description="Thiamine pyrophosphate enzyme N-terminal TPP-binding" evidence="9">
    <location>
        <begin position="27"/>
        <end position="144"/>
    </location>
</feature>
<proteinExistence type="inferred from homology"/>
<accession>A0A2I1KUH0</accession>
<comment type="similarity">
    <text evidence="6">Belongs to the TPP enzyme family. MenD subfamily.</text>
</comment>
<comment type="pathway">
    <text evidence="6">Quinol/quinone metabolism; 1,4-dihydroxy-2-naphthoate biosynthesis; 1,4-dihydroxy-2-naphthoate from chorismate: step 2/7.</text>
</comment>
<gene>
    <name evidence="6 10" type="primary">menD</name>
    <name evidence="10" type="ORF">CYJ26_03855</name>
</gene>
<evidence type="ECO:0000259" key="9">
    <source>
        <dbReference type="Pfam" id="PF02776"/>
    </source>
</evidence>
<keyword evidence="5 6" id="KW-0464">Manganese</keyword>
<evidence type="ECO:0000256" key="6">
    <source>
        <dbReference type="HAMAP-Rule" id="MF_01659"/>
    </source>
</evidence>
<reference evidence="10 11" key="1">
    <citation type="submission" date="2017-12" db="EMBL/GenBank/DDBJ databases">
        <title>Phylogenetic diversity of female urinary microbiome.</title>
        <authorList>
            <person name="Thomas-White K."/>
            <person name="Wolfe A.J."/>
        </authorList>
    </citation>
    <scope>NUCLEOTIDE SEQUENCE [LARGE SCALE GENOMIC DNA]</scope>
    <source>
        <strain evidence="10 11">UMB0319</strain>
    </source>
</reference>
<sequence length="617" mass="63841">MRPQRPAQAAADRSAAPLPASVHAALQVVLSLIRLGVHDVVLAPGSRSAPFVPVLAAAEQAGLVRVRVVVDERSAGFVALGIARAALVDDWRRPAAVITTSGTAVANLHPAVAEADAAGVPMLVISADRPHELVGTGANQTTEQTGIFGRAVRTVVDLPADLSADLGQERGAAAIGGQLRRAVEAARGWLTNDPGPAQVNIRFRPPLALPAEDDGAACDYLRAAVAAVAEGKDSRRWGGTSAKPPSSQARRTGGYQPRPARRSQEGDGATERGLVVAGDSVDGVGPRARELAEYLGWPLLAEPTSGARGGRQALTRYAELLASPEGTALAAQAQHVVVAGHPSLSRPVSALLARQDLPVDVVTSTARWSDVAGTAAWVSPTQAGVGPLEVAGAQGLAHGLGLRPAPPQWSAQWHEAVACLPVPGDRRTLSAETAALAVWESCLPRGGEDGDAGQGAVPRLVVGSSMSIRLLDRWAAPAPATAPRALANRGLAGIDGTLATATGVWHAWREPVRALVGDLTFLHDAMSLGRGAGEEEPDLQVVVLDSRGGAIFSTLEYPAVTPADQMERFFTTPQAARIPALAAALGARVHEVSTLEELRGLLDQGVRGLSVVYLRSA</sequence>
<dbReference type="PANTHER" id="PTHR42916:SF1">
    <property type="entry name" value="PROTEIN PHYLLO, CHLOROPLASTIC"/>
    <property type="match status" value="1"/>
</dbReference>
<evidence type="ECO:0000256" key="5">
    <source>
        <dbReference type="ARBA" id="ARBA00023211"/>
    </source>
</evidence>
<dbReference type="EMBL" id="PKHA01000002">
    <property type="protein sequence ID" value="PKY99258.1"/>
    <property type="molecule type" value="Genomic_DNA"/>
</dbReference>
<dbReference type="Gene3D" id="3.40.50.1220">
    <property type="entry name" value="TPP-binding domain"/>
    <property type="match status" value="1"/>
</dbReference>
<dbReference type="NCBIfam" id="TIGR00173">
    <property type="entry name" value="menD"/>
    <property type="match status" value="1"/>
</dbReference>
<comment type="function">
    <text evidence="6">Catalyzes the thiamine diphosphate-dependent decarboxylation of 2-oxoglutarate and the subsequent addition of the resulting succinic semialdehyde-thiamine pyrophosphate anion to isochorismate to yield 2-succinyl-5-enolpyruvyl-6-hydroxy-3-cyclohexene-1-carboxylate (SEPHCHC).</text>
</comment>
<protein>
    <recommendedName>
        <fullName evidence="6">2-succinyl-5-enolpyruvyl-6-hydroxy-3-cyclohexene-1-carboxylate synthase</fullName>
        <shortName evidence="6">SEPHCHC synthase</shortName>
        <ecNumber evidence="6">2.2.1.9</ecNumber>
    </recommendedName>
    <alternativeName>
        <fullName evidence="6">Menaquinone biosynthesis protein MenD</fullName>
    </alternativeName>
</protein>
<dbReference type="GeneID" id="81708070"/>
<dbReference type="PIRSF" id="PIRSF004983">
    <property type="entry name" value="MenD"/>
    <property type="match status" value="1"/>
</dbReference>
<evidence type="ECO:0000256" key="4">
    <source>
        <dbReference type="ARBA" id="ARBA00023052"/>
    </source>
</evidence>
<dbReference type="AlphaFoldDB" id="A0A2I1KUH0"/>
<comment type="cofactor">
    <cofactor evidence="6">
        <name>thiamine diphosphate</name>
        <dbReference type="ChEBI" id="CHEBI:58937"/>
    </cofactor>
    <text evidence="6">Binds 1 thiamine pyrophosphate per subunit.</text>
</comment>
<dbReference type="SUPFAM" id="SSF52518">
    <property type="entry name" value="Thiamin diphosphate-binding fold (THDP-binding)"/>
    <property type="match status" value="2"/>
</dbReference>
<name>A0A2I1KUH0_9ACTO</name>
<dbReference type="GO" id="GO:0030976">
    <property type="term" value="F:thiamine pyrophosphate binding"/>
    <property type="evidence" value="ECO:0007669"/>
    <property type="project" value="UniProtKB-UniRule"/>
</dbReference>
<comment type="caution">
    <text evidence="10">The sequence shown here is derived from an EMBL/GenBank/DDBJ whole genome shotgun (WGS) entry which is preliminary data.</text>
</comment>
<evidence type="ECO:0000256" key="7">
    <source>
        <dbReference type="SAM" id="MobiDB-lite"/>
    </source>
</evidence>
<dbReference type="InterPro" id="IPR004433">
    <property type="entry name" value="MenaQ_synth_MenD"/>
</dbReference>
<evidence type="ECO:0000313" key="11">
    <source>
        <dbReference type="Proteomes" id="UP000234778"/>
    </source>
</evidence>
<dbReference type="CDD" id="cd07037">
    <property type="entry name" value="TPP_PYR_MenD"/>
    <property type="match status" value="1"/>
</dbReference>
<keyword evidence="6" id="KW-0474">Menaquinone biosynthesis</keyword>
<dbReference type="Pfam" id="PF02776">
    <property type="entry name" value="TPP_enzyme_N"/>
    <property type="match status" value="1"/>
</dbReference>
<dbReference type="EC" id="2.2.1.9" evidence="6"/>
<dbReference type="Pfam" id="PF02775">
    <property type="entry name" value="TPP_enzyme_C"/>
    <property type="match status" value="1"/>
</dbReference>
<evidence type="ECO:0000256" key="2">
    <source>
        <dbReference type="ARBA" id="ARBA00022723"/>
    </source>
</evidence>
<dbReference type="HAMAP" id="MF_01659">
    <property type="entry name" value="MenD"/>
    <property type="match status" value="1"/>
</dbReference>
<dbReference type="Gene3D" id="3.40.50.970">
    <property type="match status" value="2"/>
</dbReference>
<keyword evidence="3 6" id="KW-0460">Magnesium</keyword>
<evidence type="ECO:0000259" key="8">
    <source>
        <dbReference type="Pfam" id="PF02775"/>
    </source>
</evidence>
<dbReference type="UniPathway" id="UPA00079"/>
<evidence type="ECO:0000313" key="10">
    <source>
        <dbReference type="EMBL" id="PKY99258.1"/>
    </source>
</evidence>
<feature type="region of interest" description="Disordered" evidence="7">
    <location>
        <begin position="232"/>
        <end position="273"/>
    </location>
</feature>
<dbReference type="GO" id="GO:0030145">
    <property type="term" value="F:manganese ion binding"/>
    <property type="evidence" value="ECO:0007669"/>
    <property type="project" value="UniProtKB-UniRule"/>
</dbReference>
<dbReference type="GO" id="GO:0000287">
    <property type="term" value="F:magnesium ion binding"/>
    <property type="evidence" value="ECO:0007669"/>
    <property type="project" value="UniProtKB-UniRule"/>
</dbReference>
<dbReference type="Proteomes" id="UP000234778">
    <property type="component" value="Unassembled WGS sequence"/>
</dbReference>
<dbReference type="RefSeq" id="WP_101637978.1">
    <property type="nucleotide sequence ID" value="NZ_CP136961.1"/>
</dbReference>
<comment type="cofactor">
    <cofactor evidence="6">
        <name>Mg(2+)</name>
        <dbReference type="ChEBI" id="CHEBI:18420"/>
    </cofactor>
    <cofactor evidence="6">
        <name>Mn(2+)</name>
        <dbReference type="ChEBI" id="CHEBI:29035"/>
    </cofactor>
</comment>
<keyword evidence="1 6" id="KW-0808">Transferase</keyword>
<keyword evidence="2 6" id="KW-0479">Metal-binding</keyword>
<organism evidence="10 11">
    <name type="scientific">Actinomyces urogenitalis</name>
    <dbReference type="NCBI Taxonomy" id="103621"/>
    <lineage>
        <taxon>Bacteria</taxon>
        <taxon>Bacillati</taxon>
        <taxon>Actinomycetota</taxon>
        <taxon>Actinomycetes</taxon>
        <taxon>Actinomycetales</taxon>
        <taxon>Actinomycetaceae</taxon>
        <taxon>Actinomyces</taxon>
    </lineage>
</organism>
<comment type="subunit">
    <text evidence="6">Homodimer.</text>
</comment>
<dbReference type="GO" id="GO:0009234">
    <property type="term" value="P:menaquinone biosynthetic process"/>
    <property type="evidence" value="ECO:0007669"/>
    <property type="project" value="UniProtKB-UniRule"/>
</dbReference>
<evidence type="ECO:0000256" key="3">
    <source>
        <dbReference type="ARBA" id="ARBA00022842"/>
    </source>
</evidence>
<dbReference type="GO" id="GO:0070204">
    <property type="term" value="F:2-succinyl-5-enolpyruvyl-6-hydroxy-3-cyclohexene-1-carboxylic-acid synthase activity"/>
    <property type="evidence" value="ECO:0007669"/>
    <property type="project" value="UniProtKB-UniRule"/>
</dbReference>
<dbReference type="InterPro" id="IPR029061">
    <property type="entry name" value="THDP-binding"/>
</dbReference>